<evidence type="ECO:0000256" key="3">
    <source>
        <dbReference type="ARBA" id="ARBA00022679"/>
    </source>
</evidence>
<dbReference type="Proteomes" id="UP000825890">
    <property type="component" value="Unassembled WGS sequence"/>
</dbReference>
<dbReference type="GeneID" id="68294553"/>
<dbReference type="InterPro" id="IPR023213">
    <property type="entry name" value="CAT-like_dom_sf"/>
</dbReference>
<evidence type="ECO:0000256" key="2">
    <source>
        <dbReference type="ARBA" id="ARBA00009861"/>
    </source>
</evidence>
<dbReference type="PANTHER" id="PTHR31896:SF69">
    <property type="entry name" value="FAMILY REGULATORY PROTEIN, PUTATIVE (AFU_ORTHOLOGUE AFUA_3G14730)-RELATED"/>
    <property type="match status" value="1"/>
</dbReference>
<dbReference type="PANTHER" id="PTHR31896">
    <property type="entry name" value="FAMILY REGULATORY PROTEIN, PUTATIVE (AFU_ORTHOLOGUE AFUA_3G14730)-RELATED"/>
    <property type="match status" value="1"/>
</dbReference>
<dbReference type="RefSeq" id="XP_044660314.1">
    <property type="nucleotide sequence ID" value="XM_044804379.1"/>
</dbReference>
<dbReference type="AlphaFoldDB" id="A0A9P3FIW2"/>
<dbReference type="EMBL" id="BOLY01000006">
    <property type="protein sequence ID" value="GIZ45827.1"/>
    <property type="molecule type" value="Genomic_DNA"/>
</dbReference>
<comment type="pathway">
    <text evidence="1">Secondary metabolite biosynthesis.</text>
</comment>
<keyword evidence="3" id="KW-0808">Transferase</keyword>
<name>A0A9P3FIW2_9PEZI</name>
<gene>
    <name evidence="5" type="ORF">CKM354_000897800</name>
</gene>
<evidence type="ECO:0000313" key="6">
    <source>
        <dbReference type="Proteomes" id="UP000825890"/>
    </source>
</evidence>
<sequence>MQTMESLPPTGSDDVVYPLFMLDDTKTLRGIVVTWTLRFNDVLDPAKLHNGLTNLLEIGDWRKIGGRLRMRDDGRLEICAPRSFAPERPPITYSHQRFELSVDDHPLAKTLPKATKTSSVQVGPDGFRSFAAGPSAPTKLADFLDKDKPMLSLHITSFNDATFVALSWPHVLMDVMGQQALVRGWSLVLAGREAEVPPCNGAHDDAIAEAAASPASTTEEYALGKLRMGALGMIKFGARFAWDMFWNSVVETRTMCIPSSAMSRLHSEAQKSLITSAAGTERPFTPFVSEGDVLTAFFARQVVSSLREPRPVTILHALNARFRLPALKASKGVYIQNMAVAACAYLSADLVQGPLGPAALQNRATLLEQATEHSVLAALHEMHEQHQKKPGVDPNILSGDPNAVLMPFTNWTRANLFEAVDFSPAVVRSGESEQTRSNPPGTMVYHHAASMQSNSAARNVIVVLGKDLAGNYWVTGVQLTTAAWEKIENALQALEAK</sequence>
<dbReference type="InterPro" id="IPR051283">
    <property type="entry name" value="Sec_Metabolite_Acyltrans"/>
</dbReference>
<evidence type="ECO:0000256" key="4">
    <source>
        <dbReference type="ARBA" id="ARBA00023315"/>
    </source>
</evidence>
<dbReference type="Gene3D" id="3.30.559.10">
    <property type="entry name" value="Chloramphenicol acetyltransferase-like domain"/>
    <property type="match status" value="2"/>
</dbReference>
<evidence type="ECO:0000256" key="1">
    <source>
        <dbReference type="ARBA" id="ARBA00005179"/>
    </source>
</evidence>
<evidence type="ECO:0000313" key="5">
    <source>
        <dbReference type="EMBL" id="GIZ45827.1"/>
    </source>
</evidence>
<dbReference type="OrthoDB" id="21502at2759"/>
<proteinExistence type="inferred from homology"/>
<keyword evidence="6" id="KW-1185">Reference proteome</keyword>
<keyword evidence="4" id="KW-0012">Acyltransferase</keyword>
<reference evidence="5 6" key="1">
    <citation type="submission" date="2021-01" db="EMBL/GenBank/DDBJ databases">
        <title>Cercospora kikuchii MAFF 305040 whole genome shotgun sequence.</title>
        <authorList>
            <person name="Kashiwa T."/>
            <person name="Suzuki T."/>
        </authorList>
    </citation>
    <scope>NUCLEOTIDE SEQUENCE [LARGE SCALE GENOMIC DNA]</scope>
    <source>
        <strain evidence="5 6">MAFF 305040</strain>
    </source>
</reference>
<accession>A0A9P3FIW2</accession>
<comment type="caution">
    <text evidence="5">The sequence shown here is derived from an EMBL/GenBank/DDBJ whole genome shotgun (WGS) entry which is preliminary data.</text>
</comment>
<dbReference type="GO" id="GO:0016746">
    <property type="term" value="F:acyltransferase activity"/>
    <property type="evidence" value="ECO:0007669"/>
    <property type="project" value="UniProtKB-KW"/>
</dbReference>
<comment type="similarity">
    <text evidence="2">Belongs to the plant acyltransferase family.</text>
</comment>
<protein>
    <submittedName>
        <fullName evidence="5">Uncharacterized protein</fullName>
    </submittedName>
</protein>
<organism evidence="5 6">
    <name type="scientific">Cercospora kikuchii</name>
    <dbReference type="NCBI Taxonomy" id="84275"/>
    <lineage>
        <taxon>Eukaryota</taxon>
        <taxon>Fungi</taxon>
        <taxon>Dikarya</taxon>
        <taxon>Ascomycota</taxon>
        <taxon>Pezizomycotina</taxon>
        <taxon>Dothideomycetes</taxon>
        <taxon>Dothideomycetidae</taxon>
        <taxon>Mycosphaerellales</taxon>
        <taxon>Mycosphaerellaceae</taxon>
        <taxon>Cercospora</taxon>
    </lineage>
</organism>